<gene>
    <name evidence="14" type="ORF">GCM10011365_12520</name>
</gene>
<evidence type="ECO:0000313" key="14">
    <source>
        <dbReference type="EMBL" id="GGF92751.1"/>
    </source>
</evidence>
<dbReference type="GO" id="GO:0005886">
    <property type="term" value="C:plasma membrane"/>
    <property type="evidence" value="ECO:0007669"/>
    <property type="project" value="UniProtKB-SubCell"/>
</dbReference>
<evidence type="ECO:0000256" key="11">
    <source>
        <dbReference type="PIRNR" id="PIRNR006268"/>
    </source>
</evidence>
<evidence type="ECO:0000256" key="5">
    <source>
        <dbReference type="ARBA" id="ARBA00022679"/>
    </source>
</evidence>
<reference evidence="14" key="2">
    <citation type="submission" date="2020-09" db="EMBL/GenBank/DDBJ databases">
        <authorList>
            <person name="Sun Q."/>
            <person name="Zhou Y."/>
        </authorList>
    </citation>
    <scope>NUCLEOTIDE SEQUENCE</scope>
    <source>
        <strain evidence="14">CGMCC 1.12181</strain>
    </source>
</reference>
<organism evidence="14 15">
    <name type="scientific">Marinicella pacifica</name>
    <dbReference type="NCBI Taxonomy" id="1171543"/>
    <lineage>
        <taxon>Bacteria</taxon>
        <taxon>Pseudomonadati</taxon>
        <taxon>Pseudomonadota</taxon>
        <taxon>Gammaproteobacteria</taxon>
        <taxon>Lysobacterales</taxon>
        <taxon>Marinicellaceae</taxon>
        <taxon>Marinicella</taxon>
    </lineage>
</organism>
<dbReference type="AlphaFoldDB" id="A0A917CMM2"/>
<reference evidence="14" key="1">
    <citation type="journal article" date="2014" name="Int. J. Syst. Evol. Microbiol.">
        <title>Complete genome sequence of Corynebacterium casei LMG S-19264T (=DSM 44701T), isolated from a smear-ripened cheese.</title>
        <authorList>
            <consortium name="US DOE Joint Genome Institute (JGI-PGF)"/>
            <person name="Walter F."/>
            <person name="Albersmeier A."/>
            <person name="Kalinowski J."/>
            <person name="Ruckert C."/>
        </authorList>
    </citation>
    <scope>NUCLEOTIDE SEQUENCE</scope>
    <source>
        <strain evidence="14">CGMCC 1.12181</strain>
    </source>
</reference>
<feature type="binding site" evidence="12">
    <location>
        <position position="285"/>
    </location>
    <ligand>
        <name>Mg(2+)</name>
        <dbReference type="ChEBI" id="CHEBI:18420"/>
    </ligand>
</feature>
<evidence type="ECO:0000256" key="7">
    <source>
        <dbReference type="ARBA" id="ARBA00022827"/>
    </source>
</evidence>
<name>A0A917CMM2_9GAMM</name>
<comment type="similarity">
    <text evidence="1 11 13">Belongs to the ApbE family.</text>
</comment>
<evidence type="ECO:0000256" key="12">
    <source>
        <dbReference type="PIRSR" id="PIRSR006268-2"/>
    </source>
</evidence>
<dbReference type="Gene3D" id="3.10.520.10">
    <property type="entry name" value="ApbE-like domains"/>
    <property type="match status" value="1"/>
</dbReference>
<evidence type="ECO:0000256" key="4">
    <source>
        <dbReference type="ARBA" id="ARBA00022630"/>
    </source>
</evidence>
<dbReference type="EMBL" id="BMEO01000004">
    <property type="protein sequence ID" value="GGF92751.1"/>
    <property type="molecule type" value="Genomic_DNA"/>
</dbReference>
<protein>
    <recommendedName>
        <fullName evidence="3 11">FAD:protein FMN transferase</fullName>
        <ecNumber evidence="2 11">2.7.1.180</ecNumber>
    </recommendedName>
    <alternativeName>
        <fullName evidence="9 11">Flavin transferase</fullName>
    </alternativeName>
</protein>
<evidence type="ECO:0000256" key="3">
    <source>
        <dbReference type="ARBA" id="ARBA00016337"/>
    </source>
</evidence>
<keyword evidence="13" id="KW-0449">Lipoprotein</keyword>
<keyword evidence="13" id="KW-0472">Membrane</keyword>
<sequence>MIKKLTLPLIVLFLCACFQPQYNNYQRQIFVFGTLVNINIWHHNANQAEQAINDIDDLFKNMHHQWHAWKPGRLHDINNALRAGNAIQLTPDEATFIQQVMSLAKQSNHHFNPAIGELINLWGFHTDDYPITTPPPSPESIKELAEQQLTVDHLQLNNLTLSSTNRHIWLDFGGIAKGLAVDQAIAIIRGHGIDNAIVNAGGDLRSIGSKGDRAWRIGIQSPKNQSMLAEIQINQDESVFTSGNYQRYKAFDGKRYAHIIDGRSGLPVQGIISATVIAEDGVTADAAATALIVAGNENWQQVANTLQLNKILLINKQNQCLATKDMYQRLKNLTSPCQIISL</sequence>
<evidence type="ECO:0000256" key="1">
    <source>
        <dbReference type="ARBA" id="ARBA00008282"/>
    </source>
</evidence>
<comment type="catalytic activity">
    <reaction evidence="10 11 13">
        <text>L-threonyl-[protein] + FAD = FMN-L-threonyl-[protein] + AMP + H(+)</text>
        <dbReference type="Rhea" id="RHEA:36847"/>
        <dbReference type="Rhea" id="RHEA-COMP:11060"/>
        <dbReference type="Rhea" id="RHEA-COMP:11061"/>
        <dbReference type="ChEBI" id="CHEBI:15378"/>
        <dbReference type="ChEBI" id="CHEBI:30013"/>
        <dbReference type="ChEBI" id="CHEBI:57692"/>
        <dbReference type="ChEBI" id="CHEBI:74257"/>
        <dbReference type="ChEBI" id="CHEBI:456215"/>
        <dbReference type="EC" id="2.7.1.180"/>
    </reaction>
</comment>
<keyword evidence="4 11" id="KW-0285">Flavoprotein</keyword>
<comment type="caution">
    <text evidence="14">The sequence shown here is derived from an EMBL/GenBank/DDBJ whole genome shotgun (WGS) entry which is preliminary data.</text>
</comment>
<dbReference type="InterPro" id="IPR024932">
    <property type="entry name" value="ApbE"/>
</dbReference>
<comment type="function">
    <text evidence="13">Flavin transferase that catalyzes the transfer of the FMN moiety of FAD and its covalent binding to the hydroxyl group of a threonine residue in a target flavoprotein.</text>
</comment>
<dbReference type="GO" id="GO:0016740">
    <property type="term" value="F:transferase activity"/>
    <property type="evidence" value="ECO:0007669"/>
    <property type="project" value="UniProtKB-UniRule"/>
</dbReference>
<keyword evidence="7 11" id="KW-0274">FAD</keyword>
<dbReference type="PROSITE" id="PS51257">
    <property type="entry name" value="PROKAR_LIPOPROTEIN"/>
    <property type="match status" value="1"/>
</dbReference>
<feature type="binding site" evidence="12">
    <location>
        <position position="289"/>
    </location>
    <ligand>
        <name>Mg(2+)</name>
        <dbReference type="ChEBI" id="CHEBI:18420"/>
    </ligand>
</feature>
<feature type="chain" id="PRO_5038171694" description="FAD:protein FMN transferase" evidence="13">
    <location>
        <begin position="24"/>
        <end position="342"/>
    </location>
</feature>
<accession>A0A917CMM2</accession>
<keyword evidence="6 11" id="KW-0479">Metal-binding</keyword>
<evidence type="ECO:0000256" key="6">
    <source>
        <dbReference type="ARBA" id="ARBA00022723"/>
    </source>
</evidence>
<dbReference type="PANTHER" id="PTHR30040">
    <property type="entry name" value="THIAMINE BIOSYNTHESIS LIPOPROTEIN APBE"/>
    <property type="match status" value="1"/>
</dbReference>
<dbReference type="RefSeq" id="WP_188364848.1">
    <property type="nucleotide sequence ID" value="NZ_BAABJF010000015.1"/>
</dbReference>
<evidence type="ECO:0000256" key="8">
    <source>
        <dbReference type="ARBA" id="ARBA00022842"/>
    </source>
</evidence>
<evidence type="ECO:0000256" key="2">
    <source>
        <dbReference type="ARBA" id="ARBA00011955"/>
    </source>
</evidence>
<keyword evidence="13" id="KW-1003">Cell membrane</keyword>
<proteinExistence type="inferred from homology"/>
<dbReference type="GO" id="GO:0046872">
    <property type="term" value="F:metal ion binding"/>
    <property type="evidence" value="ECO:0007669"/>
    <property type="project" value="UniProtKB-UniRule"/>
</dbReference>
<keyword evidence="13" id="KW-0997">Cell inner membrane</keyword>
<dbReference type="PIRSF" id="PIRSF006268">
    <property type="entry name" value="ApbE"/>
    <property type="match status" value="1"/>
</dbReference>
<evidence type="ECO:0000256" key="13">
    <source>
        <dbReference type="RuleBase" id="RU363002"/>
    </source>
</evidence>
<keyword evidence="8 11" id="KW-0460">Magnesium</keyword>
<dbReference type="Proteomes" id="UP000605253">
    <property type="component" value="Unassembled WGS sequence"/>
</dbReference>
<feature type="binding site" evidence="12">
    <location>
        <position position="174"/>
    </location>
    <ligand>
        <name>Mg(2+)</name>
        <dbReference type="ChEBI" id="CHEBI:18420"/>
    </ligand>
</feature>
<dbReference type="Pfam" id="PF02424">
    <property type="entry name" value="ApbE"/>
    <property type="match status" value="1"/>
</dbReference>
<keyword evidence="13" id="KW-0732">Signal</keyword>
<keyword evidence="15" id="KW-1185">Reference proteome</keyword>
<keyword evidence="5 11" id="KW-0808">Transferase</keyword>
<evidence type="ECO:0000256" key="10">
    <source>
        <dbReference type="ARBA" id="ARBA00048540"/>
    </source>
</evidence>
<feature type="signal peptide" evidence="13">
    <location>
        <begin position="1"/>
        <end position="23"/>
    </location>
</feature>
<dbReference type="InterPro" id="IPR003374">
    <property type="entry name" value="ApbE-like_sf"/>
</dbReference>
<evidence type="ECO:0000256" key="9">
    <source>
        <dbReference type="ARBA" id="ARBA00031306"/>
    </source>
</evidence>
<comment type="cofactor">
    <cofactor evidence="12">
        <name>Mg(2+)</name>
        <dbReference type="ChEBI" id="CHEBI:18420"/>
    </cofactor>
    <cofactor evidence="12">
        <name>Mn(2+)</name>
        <dbReference type="ChEBI" id="CHEBI:29035"/>
    </cofactor>
    <text evidence="12">Magnesium. Can also use manganese.</text>
</comment>
<dbReference type="EC" id="2.7.1.180" evidence="2 11"/>
<evidence type="ECO:0000313" key="15">
    <source>
        <dbReference type="Proteomes" id="UP000605253"/>
    </source>
</evidence>
<dbReference type="SUPFAM" id="SSF143631">
    <property type="entry name" value="ApbE-like"/>
    <property type="match status" value="1"/>
</dbReference>
<dbReference type="PANTHER" id="PTHR30040:SF2">
    <property type="entry name" value="FAD:PROTEIN FMN TRANSFERASE"/>
    <property type="match status" value="1"/>
</dbReference>
<comment type="subcellular location">
    <subcellularLocation>
        <location evidence="13">Cell inner membrane</location>
        <topology evidence="13">Lipid-anchor</topology>
        <orientation evidence="13">Periplasmic side</orientation>
    </subcellularLocation>
</comment>